<dbReference type="Proteomes" id="UP000121539">
    <property type="component" value="Segment"/>
</dbReference>
<proteinExistence type="predicted"/>
<name>A0A060CTX9_9GAMA</name>
<evidence type="ECO:0000313" key="2">
    <source>
        <dbReference type="Proteomes" id="UP000121539"/>
    </source>
</evidence>
<accession>A0A060CTX9</accession>
<protein>
    <submittedName>
        <fullName evidence="1">Interleukin-10 domain protein</fullName>
    </submittedName>
</protein>
<dbReference type="GeneID" id="19620136"/>
<gene>
    <name evidence="1" type="primary">Bov2.5</name>
    <name evidence="1" type="ORF">BoHV6Bov2.5</name>
</gene>
<evidence type="ECO:0000313" key="1">
    <source>
        <dbReference type="EMBL" id="AIB03157.1"/>
    </source>
</evidence>
<sequence length="20" mass="2480">MSKFVIFINHIKSYIIRKLE</sequence>
<organism evidence="1 2">
    <name type="scientific">Bovine gammaherpesvirus 6</name>
    <dbReference type="NCBI Taxonomy" id="1504288"/>
    <lineage>
        <taxon>Viruses</taxon>
        <taxon>Duplodnaviria</taxon>
        <taxon>Heunggongvirae</taxon>
        <taxon>Peploviricota</taxon>
        <taxon>Herviviricetes</taxon>
        <taxon>Herpesvirales</taxon>
        <taxon>Orthoherpesviridae</taxon>
        <taxon>Gammaherpesvirinae</taxon>
        <taxon>Macavirus</taxon>
        <taxon>Macavirus bovinegamma6</taxon>
    </lineage>
</organism>
<reference evidence="1 2" key="1">
    <citation type="journal article" date="2014" name="J. Gen. Virol.">
        <title>Novel gammaherpesvirus functions encoded by bovine herpesvirus 6 (bovine lymphotropic virus).</title>
        <authorList>
            <person name="Jia J."/>
            <person name="Delhon G."/>
            <person name="Tulman E.R."/>
            <person name="Diel D.G."/>
            <person name="Osorio F.A."/>
            <person name="Wen X."/>
            <person name="Kutish G.F."/>
            <person name="Rock D.L."/>
        </authorList>
    </citation>
    <scope>NUCLEOTIDE SEQUENCE [LARGE SCALE GENOMIC DNA]</scope>
    <source>
        <strain evidence="1">Pennsylvania 47</strain>
    </source>
</reference>
<dbReference type="KEGG" id="vg:19620136"/>
<dbReference type="EMBL" id="KJ705001">
    <property type="protein sequence ID" value="AIB03157.1"/>
    <property type="molecule type" value="Genomic_DNA"/>
</dbReference>
<dbReference type="RefSeq" id="YP_009041981.1">
    <property type="nucleotide sequence ID" value="NC_024303.1"/>
</dbReference>
<keyword evidence="2" id="KW-1185">Reference proteome</keyword>